<dbReference type="EMBL" id="LAZR01000095">
    <property type="protein sequence ID" value="KKN92431.1"/>
    <property type="molecule type" value="Genomic_DNA"/>
</dbReference>
<dbReference type="Pfam" id="PF13704">
    <property type="entry name" value="Glyco_tranf_2_4"/>
    <property type="match status" value="1"/>
</dbReference>
<reference evidence="1" key="1">
    <citation type="journal article" date="2015" name="Nature">
        <title>Complex archaea that bridge the gap between prokaryotes and eukaryotes.</title>
        <authorList>
            <person name="Spang A."/>
            <person name="Saw J.H."/>
            <person name="Jorgensen S.L."/>
            <person name="Zaremba-Niedzwiedzka K."/>
            <person name="Martijn J."/>
            <person name="Lind A.E."/>
            <person name="van Eijk R."/>
            <person name="Schleper C."/>
            <person name="Guy L."/>
            <person name="Ettema T.J."/>
        </authorList>
    </citation>
    <scope>NUCLEOTIDE SEQUENCE</scope>
</reference>
<sequence>MTKLIGVMCVRDEADLLPEVYPHIKELVDEIYVYDDGSTDDTWGLVKDADYAIRREDDINRLSIPRPNYHHLLEKIKENHNIEEEDVWAIITMGDRFFLNKTPRQIVKEAGDYVSVQGIQLDFLRHRRDPWTEENDGFPNYSQSLRELCRAVRVDERCTVAYKVTNETTYQRARYPWPKGAGTPQYSDLGDKISLDMPYLEHQGRRSPKAAQWRYNTGSRPIGRKYQHWDFSTFESSMKSMRRFYEPYRVYPWAGSESLELIIKWYNTEELMNTSSRRWFFKGMEAVWPELPPRTDI</sequence>
<evidence type="ECO:0008006" key="2">
    <source>
        <dbReference type="Google" id="ProtNLM"/>
    </source>
</evidence>
<dbReference type="AlphaFoldDB" id="A0A0F9X0Z9"/>
<comment type="caution">
    <text evidence="1">The sequence shown here is derived from an EMBL/GenBank/DDBJ whole genome shotgun (WGS) entry which is preliminary data.</text>
</comment>
<evidence type="ECO:0000313" key="1">
    <source>
        <dbReference type="EMBL" id="KKN92431.1"/>
    </source>
</evidence>
<organism evidence="1">
    <name type="scientific">marine sediment metagenome</name>
    <dbReference type="NCBI Taxonomy" id="412755"/>
    <lineage>
        <taxon>unclassified sequences</taxon>
        <taxon>metagenomes</taxon>
        <taxon>ecological metagenomes</taxon>
    </lineage>
</organism>
<proteinExistence type="predicted"/>
<gene>
    <name evidence="1" type="ORF">LCGC14_0209220</name>
</gene>
<dbReference type="InterPro" id="IPR029044">
    <property type="entry name" value="Nucleotide-diphossugar_trans"/>
</dbReference>
<dbReference type="SUPFAM" id="SSF53448">
    <property type="entry name" value="Nucleotide-diphospho-sugar transferases"/>
    <property type="match status" value="1"/>
</dbReference>
<dbReference type="Gene3D" id="3.90.550.10">
    <property type="entry name" value="Spore Coat Polysaccharide Biosynthesis Protein SpsA, Chain A"/>
    <property type="match status" value="1"/>
</dbReference>
<protein>
    <recommendedName>
        <fullName evidence="2">Glycosyltransferase 2-like domain-containing protein</fullName>
    </recommendedName>
</protein>
<name>A0A0F9X0Z9_9ZZZZ</name>
<accession>A0A0F9X0Z9</accession>